<keyword evidence="2" id="KW-1185">Reference proteome</keyword>
<organism evidence="1 2">
    <name type="scientific">Symbiopectobacterium purcellii</name>
    <dbReference type="NCBI Taxonomy" id="2871826"/>
    <lineage>
        <taxon>Bacteria</taxon>
        <taxon>Pseudomonadati</taxon>
        <taxon>Pseudomonadota</taxon>
        <taxon>Gammaproteobacteria</taxon>
        <taxon>Enterobacterales</taxon>
        <taxon>Enterobacteriaceae</taxon>
    </lineage>
</organism>
<dbReference type="RefSeq" id="WP_222158465.1">
    <property type="nucleotide sequence ID" value="NZ_CP081864.1"/>
</dbReference>
<protein>
    <submittedName>
        <fullName evidence="1">Type III secretion system protein SsaM</fullName>
    </submittedName>
</protein>
<sequence>MTLDLFIERNIQRFIQLAELAEQPPSAEMQWVDRGFQTFLTFRQGRMHISQCLLDPWRDNALLLVALQRAHPAWFAGIPQRVFTLRQGMVISCAPMADSVAEQWLWLHRRQRTFLETLCEPT</sequence>
<gene>
    <name evidence="1" type="ORF">K6K13_19530</name>
</gene>
<dbReference type="EMBL" id="CP081864">
    <property type="protein sequence ID" value="QZN95365.1"/>
    <property type="molecule type" value="Genomic_DNA"/>
</dbReference>
<evidence type="ECO:0000313" key="2">
    <source>
        <dbReference type="Proteomes" id="UP000825886"/>
    </source>
</evidence>
<accession>A0ABX9AJM3</accession>
<evidence type="ECO:0000313" key="1">
    <source>
        <dbReference type="EMBL" id="QZN95365.1"/>
    </source>
</evidence>
<reference evidence="1 2" key="1">
    <citation type="submission" date="2021-08" db="EMBL/GenBank/DDBJ databases">
        <title>Culture and genomic analysis of Symbiopectobacterium purcellii sp. nov. gen. nov., isolated from the leafhopper Empoasca decipiens.</title>
        <authorList>
            <person name="Nadal-Jimenez P."/>
            <person name="Siozios S."/>
            <person name="Halliday N."/>
            <person name="Camara M."/>
            <person name="Hurst G.D.D."/>
        </authorList>
    </citation>
    <scope>NUCLEOTIDE SEQUENCE [LARGE SCALE GENOMIC DNA]</scope>
    <source>
        <strain evidence="1 2">SyEd1</strain>
    </source>
</reference>
<dbReference type="Proteomes" id="UP000825886">
    <property type="component" value="Chromosome"/>
</dbReference>
<proteinExistence type="predicted"/>
<name>A0ABX9AJM3_9ENTR</name>